<dbReference type="Gene3D" id="1.20.1070.10">
    <property type="entry name" value="Rhodopsin 7-helix transmembrane proteins"/>
    <property type="match status" value="1"/>
</dbReference>
<feature type="transmembrane region" description="Helical" evidence="9">
    <location>
        <begin position="231"/>
        <end position="254"/>
    </location>
</feature>
<dbReference type="CDD" id="cd00637">
    <property type="entry name" value="7tm_classA_rhodopsin-like"/>
    <property type="match status" value="1"/>
</dbReference>
<evidence type="ECO:0000313" key="11">
    <source>
        <dbReference type="EMBL" id="KAK6176354.1"/>
    </source>
</evidence>
<keyword evidence="3 9" id="KW-1133">Transmembrane helix</keyword>
<proteinExistence type="inferred from homology"/>
<evidence type="ECO:0000256" key="8">
    <source>
        <dbReference type="RuleBase" id="RU000688"/>
    </source>
</evidence>
<gene>
    <name evidence="11" type="ORF">SNE40_014654</name>
</gene>
<dbReference type="EMBL" id="JAZGQO010000010">
    <property type="protein sequence ID" value="KAK6176354.1"/>
    <property type="molecule type" value="Genomic_DNA"/>
</dbReference>
<feature type="transmembrane region" description="Helical" evidence="9">
    <location>
        <begin position="34"/>
        <end position="55"/>
    </location>
</feature>
<feature type="domain" description="G-protein coupled receptors family 1 profile" evidence="10">
    <location>
        <begin position="1"/>
        <end position="290"/>
    </location>
</feature>
<evidence type="ECO:0000256" key="6">
    <source>
        <dbReference type="ARBA" id="ARBA00023170"/>
    </source>
</evidence>
<keyword evidence="5 9" id="KW-0472">Membrane</keyword>
<dbReference type="PANTHER" id="PTHR24243:SF233">
    <property type="entry name" value="THYROTROPIN-RELEASING HORMONE RECEPTOR"/>
    <property type="match status" value="1"/>
</dbReference>
<dbReference type="AlphaFoldDB" id="A0AAN8PHN9"/>
<comment type="similarity">
    <text evidence="8">Belongs to the G-protein coupled receptor 1 family.</text>
</comment>
<dbReference type="InterPro" id="IPR017452">
    <property type="entry name" value="GPCR_Rhodpsn_7TM"/>
</dbReference>
<dbReference type="PRINTS" id="PR00237">
    <property type="entry name" value="GPCRRHODOPSN"/>
</dbReference>
<evidence type="ECO:0000259" key="10">
    <source>
        <dbReference type="PROSITE" id="PS50262"/>
    </source>
</evidence>
<protein>
    <recommendedName>
        <fullName evidence="10">G-protein coupled receptors family 1 profile domain-containing protein</fullName>
    </recommendedName>
</protein>
<accession>A0AAN8PHN9</accession>
<feature type="transmembrane region" description="Helical" evidence="9">
    <location>
        <begin position="126"/>
        <end position="151"/>
    </location>
</feature>
<dbReference type="PANTHER" id="PTHR24243">
    <property type="entry name" value="G-PROTEIN COUPLED RECEPTOR"/>
    <property type="match status" value="1"/>
</dbReference>
<dbReference type="SUPFAM" id="SSF81321">
    <property type="entry name" value="Family A G protein-coupled receptor-like"/>
    <property type="match status" value="1"/>
</dbReference>
<reference evidence="11 12" key="1">
    <citation type="submission" date="2024-01" db="EMBL/GenBank/DDBJ databases">
        <title>The genome of the rayed Mediterranean limpet Patella caerulea (Linnaeus, 1758).</title>
        <authorList>
            <person name="Anh-Thu Weber A."/>
            <person name="Halstead-Nussloch G."/>
        </authorList>
    </citation>
    <scope>NUCLEOTIDE SEQUENCE [LARGE SCALE GENOMIC DNA]</scope>
    <source>
        <strain evidence="11">AATW-2023a</strain>
        <tissue evidence="11">Whole specimen</tissue>
    </source>
</reference>
<name>A0AAN8PHN9_PATCE</name>
<keyword evidence="6 8" id="KW-0675">Receptor</keyword>
<keyword evidence="4 8" id="KW-0297">G-protein coupled receptor</keyword>
<dbReference type="Proteomes" id="UP001347796">
    <property type="component" value="Unassembled WGS sequence"/>
</dbReference>
<evidence type="ECO:0000256" key="2">
    <source>
        <dbReference type="ARBA" id="ARBA00022692"/>
    </source>
</evidence>
<sequence length="340" mass="38610">MAIFDLVACVVGMPTEIYDLRYPYTFYSSIGCKIFRFTETFTIYGSAIVLVEIAFDRYFKICKPLMVISLFKIKMLCFMAAVLALLFSTPTALLFGITHPQTPIPGVRGYDCSIEEKYLKSTFQRVYYGALSVVFVTTLLVLTVLYVRIWVEIKQRRSMVIGDQISSKPPGTPQEKKKIRVKYVASGSNDEVDDDSSENGNGQVMCEEQKRTRFGSLANYASRIRITRTTVVLFAVTVAFVISYLPSITIMLTRSLIKNLEANRSIGVEVTSKFFSNFFFINNAINPIIYSFLNLNFRRQAQKTVKTVFCCEKRQSPKKGDSDRSTKREILMIAMAGRDV</sequence>
<comment type="subcellular location">
    <subcellularLocation>
        <location evidence="1">Membrane</location>
        <topology evidence="1">Multi-pass membrane protein</topology>
    </subcellularLocation>
</comment>
<evidence type="ECO:0000256" key="3">
    <source>
        <dbReference type="ARBA" id="ARBA00022989"/>
    </source>
</evidence>
<keyword evidence="7 8" id="KW-0807">Transducer</keyword>
<dbReference type="InterPro" id="IPR000276">
    <property type="entry name" value="GPCR_Rhodpsn"/>
</dbReference>
<feature type="transmembrane region" description="Helical" evidence="9">
    <location>
        <begin position="274"/>
        <end position="293"/>
    </location>
</feature>
<feature type="transmembrane region" description="Helical" evidence="9">
    <location>
        <begin position="76"/>
        <end position="97"/>
    </location>
</feature>
<dbReference type="GO" id="GO:0004930">
    <property type="term" value="F:G protein-coupled receptor activity"/>
    <property type="evidence" value="ECO:0007669"/>
    <property type="project" value="UniProtKB-KW"/>
</dbReference>
<keyword evidence="2 8" id="KW-0812">Transmembrane</keyword>
<evidence type="ECO:0000256" key="9">
    <source>
        <dbReference type="SAM" id="Phobius"/>
    </source>
</evidence>
<keyword evidence="12" id="KW-1185">Reference proteome</keyword>
<organism evidence="11 12">
    <name type="scientific">Patella caerulea</name>
    <name type="common">Rayed Mediterranean limpet</name>
    <dbReference type="NCBI Taxonomy" id="87958"/>
    <lineage>
        <taxon>Eukaryota</taxon>
        <taxon>Metazoa</taxon>
        <taxon>Spiralia</taxon>
        <taxon>Lophotrochozoa</taxon>
        <taxon>Mollusca</taxon>
        <taxon>Gastropoda</taxon>
        <taxon>Patellogastropoda</taxon>
        <taxon>Patelloidea</taxon>
        <taxon>Patellidae</taxon>
        <taxon>Patella</taxon>
    </lineage>
</organism>
<dbReference type="Pfam" id="PF00001">
    <property type="entry name" value="7tm_1"/>
    <property type="match status" value="1"/>
</dbReference>
<dbReference type="GO" id="GO:0005886">
    <property type="term" value="C:plasma membrane"/>
    <property type="evidence" value="ECO:0007669"/>
    <property type="project" value="TreeGrafter"/>
</dbReference>
<evidence type="ECO:0000256" key="4">
    <source>
        <dbReference type="ARBA" id="ARBA00023040"/>
    </source>
</evidence>
<evidence type="ECO:0000313" key="12">
    <source>
        <dbReference type="Proteomes" id="UP001347796"/>
    </source>
</evidence>
<dbReference type="PROSITE" id="PS00237">
    <property type="entry name" value="G_PROTEIN_RECEP_F1_1"/>
    <property type="match status" value="1"/>
</dbReference>
<comment type="caution">
    <text evidence="11">The sequence shown here is derived from an EMBL/GenBank/DDBJ whole genome shotgun (WGS) entry which is preliminary data.</text>
</comment>
<dbReference type="PROSITE" id="PS50262">
    <property type="entry name" value="G_PROTEIN_RECEP_F1_2"/>
    <property type="match status" value="1"/>
</dbReference>
<evidence type="ECO:0000256" key="5">
    <source>
        <dbReference type="ARBA" id="ARBA00023136"/>
    </source>
</evidence>
<evidence type="ECO:0000256" key="1">
    <source>
        <dbReference type="ARBA" id="ARBA00004141"/>
    </source>
</evidence>
<evidence type="ECO:0000256" key="7">
    <source>
        <dbReference type="ARBA" id="ARBA00023224"/>
    </source>
</evidence>